<name>A0ABY9KSW1_9BACI</name>
<evidence type="ECO:0000256" key="1">
    <source>
        <dbReference type="ARBA" id="ARBA00022475"/>
    </source>
</evidence>
<dbReference type="RefSeq" id="WP_348025856.1">
    <property type="nucleotide sequence ID" value="NZ_CP129113.1"/>
</dbReference>
<keyword evidence="5 7" id="KW-0456">Lyase</keyword>
<dbReference type="PANTHER" id="PTHR30518">
    <property type="entry name" value="ENDOLYTIC MUREIN TRANSGLYCOSYLASE"/>
    <property type="match status" value="1"/>
</dbReference>
<evidence type="ECO:0000256" key="2">
    <source>
        <dbReference type="ARBA" id="ARBA00022692"/>
    </source>
</evidence>
<feature type="transmembrane region" description="Helical" evidence="7">
    <location>
        <begin position="20"/>
        <end position="42"/>
    </location>
</feature>
<sequence>MSDREGGFGSHDGRKTKKIVLIMVLAIAVIVLIGSISGYLYIKSALQPVQPGSNKRVTVEIPRGSSAASIGSILEGKGVIKDARVFRFYTKAKKETGFKAGEYVFTPAMTLNEITTSLKRGYSVAGPAYRVTVPEGMTVDEIADIFAKRMQFTKEDFLTKANDPEFIATLMDKYPNLLKKDILNKKLRTPLEGYLFAATYDFNRVSTTPEMVIERLVKTSDKEFGPYQDEIKKSGMSLHQIATMASVVEKETGTSGERKEIAGVFYNRIKEGMPLQTDPTVLYALGKHKEKVYFKDLEVKSPYNTYKVKGLPVGPISNFGKSALEAAIEPAKTDYLYFLHDEEGKVHFAKDFDEHLKLKQQYIK</sequence>
<keyword evidence="1 7" id="KW-1003">Cell membrane</keyword>
<dbReference type="Pfam" id="PF02618">
    <property type="entry name" value="YceG"/>
    <property type="match status" value="1"/>
</dbReference>
<evidence type="ECO:0000256" key="3">
    <source>
        <dbReference type="ARBA" id="ARBA00022989"/>
    </source>
</evidence>
<organism evidence="8 9">
    <name type="scientific">Aciduricibacillus chroicocephali</name>
    <dbReference type="NCBI Taxonomy" id="3054939"/>
    <lineage>
        <taxon>Bacteria</taxon>
        <taxon>Bacillati</taxon>
        <taxon>Bacillota</taxon>
        <taxon>Bacilli</taxon>
        <taxon>Bacillales</taxon>
        <taxon>Bacillaceae</taxon>
        <taxon>Aciduricibacillus</taxon>
    </lineage>
</organism>
<comment type="subcellular location">
    <subcellularLocation>
        <location evidence="7">Cell membrane</location>
        <topology evidence="7">Single-pass membrane protein</topology>
    </subcellularLocation>
</comment>
<dbReference type="EC" id="4.2.2.29" evidence="7"/>
<comment type="catalytic activity">
    <reaction evidence="7">
        <text>a peptidoglycan chain = a peptidoglycan chain with N-acetyl-1,6-anhydromuramyl-[peptide] at the reducing end + a peptidoglycan chain with N-acetylglucosamine at the non-reducing end.</text>
        <dbReference type="EC" id="4.2.2.29"/>
    </reaction>
</comment>
<dbReference type="PANTHER" id="PTHR30518:SF2">
    <property type="entry name" value="ENDOLYTIC MUREIN TRANSGLYCOSYLASE"/>
    <property type="match status" value="1"/>
</dbReference>
<accession>A0ABY9KSW1</accession>
<comment type="function">
    <text evidence="7">Functions as a peptidoglycan terminase that cleaves nascent peptidoglycan strands endolytically to terminate their elongation.</text>
</comment>
<comment type="similarity">
    <text evidence="7">Belongs to the transglycosylase MltG family.</text>
</comment>
<evidence type="ECO:0000256" key="6">
    <source>
        <dbReference type="ARBA" id="ARBA00023316"/>
    </source>
</evidence>
<evidence type="ECO:0000313" key="8">
    <source>
        <dbReference type="EMBL" id="WLV23644.1"/>
    </source>
</evidence>
<dbReference type="NCBIfam" id="TIGR00247">
    <property type="entry name" value="endolytic transglycosylase MltG"/>
    <property type="match status" value="1"/>
</dbReference>
<keyword evidence="3 7" id="KW-1133">Transmembrane helix</keyword>
<evidence type="ECO:0000256" key="4">
    <source>
        <dbReference type="ARBA" id="ARBA00023136"/>
    </source>
</evidence>
<keyword evidence="9" id="KW-1185">Reference proteome</keyword>
<dbReference type="Proteomes" id="UP001180087">
    <property type="component" value="Chromosome"/>
</dbReference>
<dbReference type="CDD" id="cd08010">
    <property type="entry name" value="MltG_like"/>
    <property type="match status" value="1"/>
</dbReference>
<dbReference type="EMBL" id="CP129113">
    <property type="protein sequence ID" value="WLV23644.1"/>
    <property type="molecule type" value="Genomic_DNA"/>
</dbReference>
<evidence type="ECO:0000256" key="7">
    <source>
        <dbReference type="HAMAP-Rule" id="MF_02065"/>
    </source>
</evidence>
<feature type="site" description="Important for catalytic activity" evidence="7">
    <location>
        <position position="251"/>
    </location>
</feature>
<dbReference type="InterPro" id="IPR003770">
    <property type="entry name" value="MLTG-like"/>
</dbReference>
<dbReference type="Gene3D" id="3.30.1490.480">
    <property type="entry name" value="Endolytic murein transglycosylase"/>
    <property type="match status" value="1"/>
</dbReference>
<evidence type="ECO:0000313" key="9">
    <source>
        <dbReference type="Proteomes" id="UP001180087"/>
    </source>
</evidence>
<gene>
    <name evidence="7 8" type="primary">mltG</name>
    <name evidence="8" type="ORF">QR721_08270</name>
</gene>
<evidence type="ECO:0000256" key="5">
    <source>
        <dbReference type="ARBA" id="ARBA00023239"/>
    </source>
</evidence>
<keyword evidence="2 7" id="KW-0812">Transmembrane</keyword>
<reference evidence="8" key="1">
    <citation type="submission" date="2023-06" db="EMBL/GenBank/DDBJ databases">
        <title>A Treasure from Seagulls: Isolation and Description of Aciduricobacillus qingdaonensis gen. nov., sp. nov., a Rare Obligately Uric Acid-utilizing Member in the Family Bacillaceae.</title>
        <authorList>
            <person name="Liu W."/>
            <person name="Wang B."/>
        </authorList>
    </citation>
    <scope>NUCLEOTIDE SEQUENCE</scope>
    <source>
        <strain evidence="8">44XB</strain>
    </source>
</reference>
<dbReference type="HAMAP" id="MF_02065">
    <property type="entry name" value="MltG"/>
    <property type="match status" value="1"/>
</dbReference>
<protein>
    <recommendedName>
        <fullName evidence="7">Endolytic murein transglycosylase</fullName>
        <ecNumber evidence="7">4.2.2.29</ecNumber>
    </recommendedName>
    <alternativeName>
        <fullName evidence="7">Peptidoglycan lytic transglycosylase</fullName>
    </alternativeName>
    <alternativeName>
        <fullName evidence="7">Peptidoglycan polymerization terminase</fullName>
    </alternativeName>
</protein>
<keyword evidence="6 7" id="KW-0961">Cell wall biogenesis/degradation</keyword>
<keyword evidence="4 7" id="KW-0472">Membrane</keyword>
<proteinExistence type="inferred from homology"/>